<dbReference type="EMBL" id="KZ347434">
    <property type="protein sequence ID" value="PIO67733.1"/>
    <property type="molecule type" value="Genomic_DNA"/>
</dbReference>
<dbReference type="Proteomes" id="UP000230423">
    <property type="component" value="Unassembled WGS sequence"/>
</dbReference>
<reference evidence="6 7" key="1">
    <citation type="submission" date="2015-09" db="EMBL/GenBank/DDBJ databases">
        <title>Draft genome of the parasitic nematode Teladorsagia circumcincta isolate WARC Sus (inbred).</title>
        <authorList>
            <person name="Mitreva M."/>
        </authorList>
    </citation>
    <scope>NUCLEOTIDE SEQUENCE [LARGE SCALE GENOMIC DNA]</scope>
    <source>
        <strain evidence="6 7">S</strain>
    </source>
</reference>
<evidence type="ECO:0000256" key="1">
    <source>
        <dbReference type="ARBA" id="ARBA00022692"/>
    </source>
</evidence>
<dbReference type="InterPro" id="IPR002126">
    <property type="entry name" value="Cadherin-like_dom"/>
</dbReference>
<proteinExistence type="predicted"/>
<dbReference type="Pfam" id="PF00028">
    <property type="entry name" value="Cadherin"/>
    <property type="match status" value="2"/>
</dbReference>
<evidence type="ECO:0000256" key="4">
    <source>
        <dbReference type="SAM" id="MobiDB-lite"/>
    </source>
</evidence>
<keyword evidence="7" id="KW-1185">Reference proteome</keyword>
<feature type="compositionally biased region" description="Polar residues" evidence="4">
    <location>
        <begin position="22"/>
        <end position="32"/>
    </location>
</feature>
<evidence type="ECO:0000313" key="6">
    <source>
        <dbReference type="EMBL" id="PIO67733.1"/>
    </source>
</evidence>
<feature type="region of interest" description="Disordered" evidence="4">
    <location>
        <begin position="1"/>
        <end position="38"/>
    </location>
</feature>
<sequence>FSSFPSPSPVPTPPTVSVLPPNNTTSAASSSPRPLRLAPVFNPPQITVTADENEADIEIAKVHASYPDGGSGTISYVLHKGDPTLFAVSSYSGSVTLLRPLDAEVDTSYMLQISTAEDPNNRIRYRLVSAGGLENYFAVNGDTGLITLALQVDAFAGEKITLRIEASDSGVPSQSSMTNVLIDIAPSTSQVQFFFGDGKILCCEK</sequence>
<dbReference type="SMART" id="SM00112">
    <property type="entry name" value="CA"/>
    <property type="match status" value="1"/>
</dbReference>
<dbReference type="GO" id="GO:0005886">
    <property type="term" value="C:plasma membrane"/>
    <property type="evidence" value="ECO:0007669"/>
    <property type="project" value="UniProtKB-SubCell"/>
</dbReference>
<evidence type="ECO:0000259" key="5">
    <source>
        <dbReference type="PROSITE" id="PS50268"/>
    </source>
</evidence>
<feature type="compositionally biased region" description="Pro residues" evidence="4">
    <location>
        <begin position="1"/>
        <end position="14"/>
    </location>
</feature>
<dbReference type="PROSITE" id="PS50268">
    <property type="entry name" value="CADHERIN_2"/>
    <property type="match status" value="2"/>
</dbReference>
<dbReference type="PANTHER" id="PTHR24026">
    <property type="entry name" value="FAT ATYPICAL CADHERIN-RELATED"/>
    <property type="match status" value="1"/>
</dbReference>
<dbReference type="SUPFAM" id="SSF49313">
    <property type="entry name" value="Cadherin-like"/>
    <property type="match status" value="2"/>
</dbReference>
<evidence type="ECO:0000256" key="2">
    <source>
        <dbReference type="ARBA" id="ARBA00022989"/>
    </source>
</evidence>
<dbReference type="GO" id="GO:0005509">
    <property type="term" value="F:calcium ion binding"/>
    <property type="evidence" value="ECO:0007669"/>
    <property type="project" value="UniProtKB-UniRule"/>
</dbReference>
<dbReference type="GO" id="GO:0007156">
    <property type="term" value="P:homophilic cell adhesion via plasma membrane adhesion molecules"/>
    <property type="evidence" value="ECO:0007669"/>
    <property type="project" value="InterPro"/>
</dbReference>
<accession>A0A2G9UC22</accession>
<feature type="domain" description="Cadherin" evidence="5">
    <location>
        <begin position="42"/>
        <end position="113"/>
    </location>
</feature>
<dbReference type="AlphaFoldDB" id="A0A2G9UC22"/>
<keyword evidence="2" id="KW-1133">Transmembrane helix</keyword>
<dbReference type="PANTHER" id="PTHR24026:SF126">
    <property type="entry name" value="PROTOCADHERIN FAT 4"/>
    <property type="match status" value="1"/>
</dbReference>
<dbReference type="Gene3D" id="2.60.40.60">
    <property type="entry name" value="Cadherins"/>
    <property type="match status" value="2"/>
</dbReference>
<keyword evidence="3" id="KW-0106">Calcium</keyword>
<protein>
    <submittedName>
        <fullName evidence="6">Cadherin domain protein</fullName>
    </submittedName>
</protein>
<organism evidence="6 7">
    <name type="scientific">Teladorsagia circumcincta</name>
    <name type="common">Brown stomach worm</name>
    <name type="synonym">Ostertagia circumcincta</name>
    <dbReference type="NCBI Taxonomy" id="45464"/>
    <lineage>
        <taxon>Eukaryota</taxon>
        <taxon>Metazoa</taxon>
        <taxon>Ecdysozoa</taxon>
        <taxon>Nematoda</taxon>
        <taxon>Chromadorea</taxon>
        <taxon>Rhabditida</taxon>
        <taxon>Rhabditina</taxon>
        <taxon>Rhabditomorpha</taxon>
        <taxon>Strongyloidea</taxon>
        <taxon>Trichostrongylidae</taxon>
        <taxon>Teladorsagia</taxon>
    </lineage>
</organism>
<name>A0A2G9UC22_TELCI</name>
<evidence type="ECO:0000313" key="7">
    <source>
        <dbReference type="Proteomes" id="UP000230423"/>
    </source>
</evidence>
<dbReference type="OrthoDB" id="6252479at2759"/>
<gene>
    <name evidence="6" type="ORF">TELCIR_10511</name>
</gene>
<keyword evidence="1" id="KW-0812">Transmembrane</keyword>
<evidence type="ECO:0000256" key="3">
    <source>
        <dbReference type="PROSITE-ProRule" id="PRU00043"/>
    </source>
</evidence>
<feature type="non-terminal residue" evidence="6">
    <location>
        <position position="1"/>
    </location>
</feature>
<dbReference type="CDD" id="cd11304">
    <property type="entry name" value="Cadherin_repeat"/>
    <property type="match status" value="1"/>
</dbReference>
<feature type="domain" description="Cadherin" evidence="5">
    <location>
        <begin position="115"/>
        <end position="194"/>
    </location>
</feature>
<dbReference type="InterPro" id="IPR015919">
    <property type="entry name" value="Cadherin-like_sf"/>
</dbReference>
<keyword evidence="2" id="KW-0472">Membrane</keyword>